<evidence type="ECO:0000313" key="5">
    <source>
        <dbReference type="EMBL" id="NMP22705.1"/>
    </source>
</evidence>
<dbReference type="SUPFAM" id="SSF46785">
    <property type="entry name" value="Winged helix' DNA-binding domain"/>
    <property type="match status" value="1"/>
</dbReference>
<dbReference type="InterPro" id="IPR051081">
    <property type="entry name" value="HTH_MetalResp_TranReg"/>
</dbReference>
<dbReference type="PROSITE" id="PS50987">
    <property type="entry name" value="HTH_ARSR_2"/>
    <property type="match status" value="1"/>
</dbReference>
<dbReference type="PANTHER" id="PTHR33154:SF33">
    <property type="entry name" value="TRANSCRIPTIONAL REPRESSOR SDPR"/>
    <property type="match status" value="1"/>
</dbReference>
<keyword evidence="3" id="KW-0804">Transcription</keyword>
<dbReference type="NCBIfam" id="NF033788">
    <property type="entry name" value="HTH_metalloreg"/>
    <property type="match status" value="1"/>
</dbReference>
<comment type="caution">
    <text evidence="5">The sequence shown here is derived from an EMBL/GenBank/DDBJ whole genome shotgun (WGS) entry which is preliminary data.</text>
</comment>
<accession>A0A7Y0L3S8</accession>
<organism evidence="5 6">
    <name type="scientific">Sulfobacillus harzensis</name>
    <dbReference type="NCBI Taxonomy" id="2729629"/>
    <lineage>
        <taxon>Bacteria</taxon>
        <taxon>Bacillati</taxon>
        <taxon>Bacillota</taxon>
        <taxon>Clostridia</taxon>
        <taxon>Eubacteriales</taxon>
        <taxon>Clostridiales Family XVII. Incertae Sedis</taxon>
        <taxon>Sulfobacillus</taxon>
    </lineage>
</organism>
<reference evidence="5 6" key="1">
    <citation type="submission" date="2020-04" db="EMBL/GenBank/DDBJ databases">
        <authorList>
            <person name="Zhang R."/>
            <person name="Schippers A."/>
        </authorList>
    </citation>
    <scope>NUCLEOTIDE SEQUENCE [LARGE SCALE GENOMIC DNA]</scope>
    <source>
        <strain evidence="5 6">DSM 109850</strain>
    </source>
</reference>
<keyword evidence="1" id="KW-0805">Transcription regulation</keyword>
<sequence length="345" mass="39347">MSPLLPGVFLIRSPVFELLASMFRLQSHEHLSKTPAALTLADFDVDLFVDRTRKSLPQPVLEGLKVFFNEESYLGLSLVSFAWVQSAWQSVEIFMDRLSQMSPRELFRSLLSTGYSPDGPLNIDDPESVRDYINRTNLPDLEKWKLSYLYLNAESAKQQFIDLVAQCHERYFAAEWERLQKLQDESMARVAERVHSHRDLMNEFPILNGVPIDNGGVEVVLAPSVFYHLDSLSSFSDERLLFIALYGIHYLGRKSMRSDEMAGFLKVLSDETRIKIIKTLAVTPCFGYELAQRLGLSNSTISHHLAILADMGLVVPDRQENRVYYTLDRQRLGALLASLDRQLLG</sequence>
<dbReference type="InterPro" id="IPR036390">
    <property type="entry name" value="WH_DNA-bd_sf"/>
</dbReference>
<dbReference type="PANTHER" id="PTHR33154">
    <property type="entry name" value="TRANSCRIPTIONAL REGULATOR, ARSR FAMILY"/>
    <property type="match status" value="1"/>
</dbReference>
<feature type="domain" description="HTH arsR-type" evidence="4">
    <location>
        <begin position="253"/>
        <end position="345"/>
    </location>
</feature>
<dbReference type="RefSeq" id="WP_169099265.1">
    <property type="nucleotide sequence ID" value="NZ_JABBVZ010000029.1"/>
</dbReference>
<dbReference type="GO" id="GO:0003700">
    <property type="term" value="F:DNA-binding transcription factor activity"/>
    <property type="evidence" value="ECO:0007669"/>
    <property type="project" value="InterPro"/>
</dbReference>
<dbReference type="InterPro" id="IPR011991">
    <property type="entry name" value="ArsR-like_HTH"/>
</dbReference>
<gene>
    <name evidence="5" type="ORF">HIJ39_10120</name>
</gene>
<dbReference type="EMBL" id="JABBVZ010000029">
    <property type="protein sequence ID" value="NMP22705.1"/>
    <property type="molecule type" value="Genomic_DNA"/>
</dbReference>
<evidence type="ECO:0000259" key="4">
    <source>
        <dbReference type="PROSITE" id="PS50987"/>
    </source>
</evidence>
<dbReference type="InterPro" id="IPR036388">
    <property type="entry name" value="WH-like_DNA-bd_sf"/>
</dbReference>
<protein>
    <submittedName>
        <fullName evidence="5">Winged helix-turn-helix transcriptional regulator</fullName>
    </submittedName>
</protein>
<dbReference type="InterPro" id="IPR001845">
    <property type="entry name" value="HTH_ArsR_DNA-bd_dom"/>
</dbReference>
<proteinExistence type="predicted"/>
<dbReference type="Pfam" id="PF01022">
    <property type="entry name" value="HTH_5"/>
    <property type="match status" value="1"/>
</dbReference>
<evidence type="ECO:0000256" key="2">
    <source>
        <dbReference type="ARBA" id="ARBA00023125"/>
    </source>
</evidence>
<evidence type="ECO:0000256" key="1">
    <source>
        <dbReference type="ARBA" id="ARBA00023015"/>
    </source>
</evidence>
<dbReference type="GO" id="GO:0003677">
    <property type="term" value="F:DNA binding"/>
    <property type="evidence" value="ECO:0007669"/>
    <property type="project" value="UniProtKB-KW"/>
</dbReference>
<evidence type="ECO:0000313" key="6">
    <source>
        <dbReference type="Proteomes" id="UP000533476"/>
    </source>
</evidence>
<dbReference type="Gene3D" id="1.10.10.10">
    <property type="entry name" value="Winged helix-like DNA-binding domain superfamily/Winged helix DNA-binding domain"/>
    <property type="match status" value="1"/>
</dbReference>
<keyword evidence="6" id="KW-1185">Reference proteome</keyword>
<dbReference type="CDD" id="cd00090">
    <property type="entry name" value="HTH_ARSR"/>
    <property type="match status" value="1"/>
</dbReference>
<name>A0A7Y0L3S8_9FIRM</name>
<dbReference type="SMART" id="SM00418">
    <property type="entry name" value="HTH_ARSR"/>
    <property type="match status" value="1"/>
</dbReference>
<keyword evidence="2" id="KW-0238">DNA-binding</keyword>
<evidence type="ECO:0000256" key="3">
    <source>
        <dbReference type="ARBA" id="ARBA00023163"/>
    </source>
</evidence>
<dbReference type="Proteomes" id="UP000533476">
    <property type="component" value="Unassembled WGS sequence"/>
</dbReference>
<dbReference type="AlphaFoldDB" id="A0A7Y0L3S8"/>